<keyword evidence="4 13" id="KW-0548">Nucleotidyltransferase</keyword>
<dbReference type="EC" id="2.7.7.72" evidence="13"/>
<evidence type="ECO:0000256" key="1">
    <source>
        <dbReference type="ARBA" id="ARBA00001946"/>
    </source>
</evidence>
<keyword evidence="6" id="KW-0547">Nucleotide-binding</keyword>
<accession>A0ABW2RM47</accession>
<evidence type="ECO:0000256" key="5">
    <source>
        <dbReference type="ARBA" id="ARBA00022723"/>
    </source>
</evidence>
<dbReference type="InterPro" id="IPR002646">
    <property type="entry name" value="PolA_pol_head_dom"/>
</dbReference>
<evidence type="ECO:0000256" key="2">
    <source>
        <dbReference type="ARBA" id="ARBA00022679"/>
    </source>
</evidence>
<dbReference type="EMBL" id="JBHTBW010000045">
    <property type="protein sequence ID" value="MFC7442098.1"/>
    <property type="molecule type" value="Genomic_DNA"/>
</dbReference>
<feature type="domain" description="Poly A polymerase head" evidence="10">
    <location>
        <begin position="22"/>
        <end position="142"/>
    </location>
</feature>
<comment type="cofactor">
    <cofactor evidence="1">
        <name>Mg(2+)</name>
        <dbReference type="ChEBI" id="CHEBI:18420"/>
    </cofactor>
</comment>
<dbReference type="CDD" id="cd05398">
    <property type="entry name" value="NT_ClassII-CCAase"/>
    <property type="match status" value="1"/>
</dbReference>
<dbReference type="Pfam" id="PF12627">
    <property type="entry name" value="PolyA_pol_RNAbd"/>
    <property type="match status" value="1"/>
</dbReference>
<dbReference type="SUPFAM" id="SSF81891">
    <property type="entry name" value="Poly A polymerase C-terminal region-like"/>
    <property type="match status" value="1"/>
</dbReference>
<comment type="caution">
    <text evidence="13">The sequence shown here is derived from an EMBL/GenBank/DDBJ whole genome shotgun (WGS) entry which is preliminary data.</text>
</comment>
<dbReference type="Pfam" id="PF13735">
    <property type="entry name" value="tRNA_NucTran2_2"/>
    <property type="match status" value="1"/>
</dbReference>
<dbReference type="PROSITE" id="PS51257">
    <property type="entry name" value="PROKAR_LIPOPROTEIN"/>
    <property type="match status" value="1"/>
</dbReference>
<dbReference type="SUPFAM" id="SSF81301">
    <property type="entry name" value="Nucleotidyltransferase"/>
    <property type="match status" value="1"/>
</dbReference>
<keyword evidence="8 9" id="KW-0694">RNA-binding</keyword>
<keyword evidence="5" id="KW-0479">Metal-binding</keyword>
<dbReference type="InterPro" id="IPR032810">
    <property type="entry name" value="CCA-adding_enz_C"/>
</dbReference>
<evidence type="ECO:0000256" key="3">
    <source>
        <dbReference type="ARBA" id="ARBA00022694"/>
    </source>
</evidence>
<keyword evidence="7" id="KW-0460">Magnesium</keyword>
<dbReference type="RefSeq" id="WP_379865745.1">
    <property type="nucleotide sequence ID" value="NZ_JBHTBW010000045.1"/>
</dbReference>
<evidence type="ECO:0000256" key="6">
    <source>
        <dbReference type="ARBA" id="ARBA00022741"/>
    </source>
</evidence>
<evidence type="ECO:0000313" key="14">
    <source>
        <dbReference type="Proteomes" id="UP001596500"/>
    </source>
</evidence>
<keyword evidence="2 9" id="KW-0808">Transferase</keyword>
<sequence length="408" mass="46697">MDERKRAALQVMERLEQAGFAAYLVGGCVRDELLGRQPQDYDVATEAHPYKVQEIFPRTVPTGLQHGTVTVVQQGIPVEVTTFRVEEGYEDRRRPSQVAFVSSLKLDLARRDFTVNAMARDRHGKLIDYFSGVQDLEAQVIRTVGEPLERFREDALRMLRAARFVAQFGFSLDDKAKRAIEQLKQESRFLSVERVVSELEKMWRMPTPSPGMGILFETGLIAALPPFYQWIDESKPAADRLERFDWVQDRIVRWSYLLSLCGTGEAVLESRLTQLKLANRDKEAIIDCLKLGSKWERQGEEEWKRLLYRFGILALKRAAQLAELLGRRQVDDPDEAKLEEWWQAMPVKQTQDLPITGTELIRHVGKKAGPWVGKTLAYLAEQAALQHIPNEREALLKEGCQIGAKYSQ</sequence>
<dbReference type="Pfam" id="PF01743">
    <property type="entry name" value="PolyA_pol"/>
    <property type="match status" value="1"/>
</dbReference>
<reference evidence="14" key="1">
    <citation type="journal article" date="2019" name="Int. J. Syst. Evol. Microbiol.">
        <title>The Global Catalogue of Microorganisms (GCM) 10K type strain sequencing project: providing services to taxonomists for standard genome sequencing and annotation.</title>
        <authorList>
            <consortium name="The Broad Institute Genomics Platform"/>
            <consortium name="The Broad Institute Genome Sequencing Center for Infectious Disease"/>
            <person name="Wu L."/>
            <person name="Ma J."/>
        </authorList>
    </citation>
    <scope>NUCLEOTIDE SEQUENCE [LARGE SCALE GENOMIC DNA]</scope>
    <source>
        <strain evidence="14">CGMCC 1.12942</strain>
    </source>
</reference>
<feature type="domain" description="CCA-adding enzyme C-terminal" evidence="12">
    <location>
        <begin position="248"/>
        <end position="397"/>
    </location>
</feature>
<evidence type="ECO:0000256" key="9">
    <source>
        <dbReference type="RuleBase" id="RU003953"/>
    </source>
</evidence>
<keyword evidence="3" id="KW-0819">tRNA processing</keyword>
<gene>
    <name evidence="13" type="ORF">ACFQNG_13465</name>
</gene>
<dbReference type="GO" id="GO:0004810">
    <property type="term" value="F:CCA tRNA nucleotidyltransferase activity"/>
    <property type="evidence" value="ECO:0007669"/>
    <property type="project" value="UniProtKB-EC"/>
</dbReference>
<comment type="similarity">
    <text evidence="9">Belongs to the tRNA nucleotidyltransferase/poly(A) polymerase family.</text>
</comment>
<dbReference type="InterPro" id="IPR032828">
    <property type="entry name" value="PolyA_RNA-bd"/>
</dbReference>
<evidence type="ECO:0000256" key="8">
    <source>
        <dbReference type="ARBA" id="ARBA00022884"/>
    </source>
</evidence>
<dbReference type="InterPro" id="IPR050264">
    <property type="entry name" value="Bact_CCA-adding_enz_type3_sf"/>
</dbReference>
<dbReference type="Gene3D" id="1.10.3090.10">
    <property type="entry name" value="cca-adding enzyme, domain 2"/>
    <property type="match status" value="1"/>
</dbReference>
<dbReference type="Gene3D" id="1.10.246.80">
    <property type="match status" value="1"/>
</dbReference>
<dbReference type="PANTHER" id="PTHR46173:SF1">
    <property type="entry name" value="CCA TRNA NUCLEOTIDYLTRANSFERASE 1, MITOCHONDRIAL"/>
    <property type="match status" value="1"/>
</dbReference>
<name>A0ABW2RM47_9BACL</name>
<dbReference type="InterPro" id="IPR043519">
    <property type="entry name" value="NT_sf"/>
</dbReference>
<protein>
    <submittedName>
        <fullName evidence="13">CCA tRNA nucleotidyltransferase</fullName>
        <ecNumber evidence="13">2.7.7.72</ecNumber>
    </submittedName>
</protein>
<evidence type="ECO:0000256" key="4">
    <source>
        <dbReference type="ARBA" id="ARBA00022695"/>
    </source>
</evidence>
<dbReference type="NCBIfam" id="NF009814">
    <property type="entry name" value="PRK13299.1"/>
    <property type="match status" value="1"/>
</dbReference>
<evidence type="ECO:0000259" key="10">
    <source>
        <dbReference type="Pfam" id="PF01743"/>
    </source>
</evidence>
<evidence type="ECO:0000256" key="7">
    <source>
        <dbReference type="ARBA" id="ARBA00022842"/>
    </source>
</evidence>
<dbReference type="Gene3D" id="3.30.460.10">
    <property type="entry name" value="Beta Polymerase, domain 2"/>
    <property type="match status" value="1"/>
</dbReference>
<feature type="domain" description="tRNA nucleotidyltransferase/poly(A) polymerase RNA and SrmB- binding" evidence="11">
    <location>
        <begin position="169"/>
        <end position="227"/>
    </location>
</feature>
<dbReference type="Proteomes" id="UP001596500">
    <property type="component" value="Unassembled WGS sequence"/>
</dbReference>
<organism evidence="13 14">
    <name type="scientific">Laceyella putida</name>
    <dbReference type="NCBI Taxonomy" id="110101"/>
    <lineage>
        <taxon>Bacteria</taxon>
        <taxon>Bacillati</taxon>
        <taxon>Bacillota</taxon>
        <taxon>Bacilli</taxon>
        <taxon>Bacillales</taxon>
        <taxon>Thermoactinomycetaceae</taxon>
        <taxon>Laceyella</taxon>
    </lineage>
</organism>
<evidence type="ECO:0000259" key="12">
    <source>
        <dbReference type="Pfam" id="PF13735"/>
    </source>
</evidence>
<dbReference type="PANTHER" id="PTHR46173">
    <property type="entry name" value="CCA TRNA NUCLEOTIDYLTRANSFERASE 1, MITOCHONDRIAL"/>
    <property type="match status" value="1"/>
</dbReference>
<evidence type="ECO:0000259" key="11">
    <source>
        <dbReference type="Pfam" id="PF12627"/>
    </source>
</evidence>
<evidence type="ECO:0000313" key="13">
    <source>
        <dbReference type="EMBL" id="MFC7442098.1"/>
    </source>
</evidence>
<proteinExistence type="inferred from homology"/>
<keyword evidence="14" id="KW-1185">Reference proteome</keyword>